<dbReference type="GO" id="GO:0005536">
    <property type="term" value="F:D-glucose binding"/>
    <property type="evidence" value="ECO:0007669"/>
    <property type="project" value="InterPro"/>
</dbReference>
<dbReference type="GO" id="GO:0004340">
    <property type="term" value="F:glucokinase activity"/>
    <property type="evidence" value="ECO:0007669"/>
    <property type="project" value="InterPro"/>
</dbReference>
<keyword evidence="1" id="KW-0808">Transferase</keyword>
<evidence type="ECO:0000256" key="1">
    <source>
        <dbReference type="ARBA" id="ARBA00022679"/>
    </source>
</evidence>
<dbReference type="CDD" id="cd24008">
    <property type="entry name" value="ASKHA_NBD_GLK"/>
    <property type="match status" value="1"/>
</dbReference>
<dbReference type="PANTHER" id="PTHR47690:SF1">
    <property type="entry name" value="GLUCOKINASE"/>
    <property type="match status" value="1"/>
</dbReference>
<dbReference type="PANTHER" id="PTHR47690">
    <property type="entry name" value="GLUCOKINASE"/>
    <property type="match status" value="1"/>
</dbReference>
<keyword evidence="2 4" id="KW-0418">Kinase</keyword>
<comment type="caution">
    <text evidence="4">The sequence shown here is derived from an EMBL/GenBank/DDBJ whole genome shotgun (WGS) entry which is preliminary data.</text>
</comment>
<dbReference type="Gene3D" id="3.30.420.40">
    <property type="match status" value="1"/>
</dbReference>
<protein>
    <submittedName>
        <fullName evidence="4">Glucokinase</fullName>
    </submittedName>
</protein>
<dbReference type="Gene3D" id="3.40.367.20">
    <property type="match status" value="1"/>
</dbReference>
<dbReference type="InterPro" id="IPR050201">
    <property type="entry name" value="Bacterial_glucokinase"/>
</dbReference>
<dbReference type="EMBL" id="QYBB01000022">
    <property type="protein sequence ID" value="RYC30661.1"/>
    <property type="molecule type" value="Genomic_DNA"/>
</dbReference>
<evidence type="ECO:0000256" key="2">
    <source>
        <dbReference type="ARBA" id="ARBA00022777"/>
    </source>
</evidence>
<dbReference type="SUPFAM" id="SSF53067">
    <property type="entry name" value="Actin-like ATPase domain"/>
    <property type="match status" value="1"/>
</dbReference>
<reference evidence="4 5" key="2">
    <citation type="submission" date="2019-02" db="EMBL/GenBank/DDBJ databases">
        <title>'Lichenibacterium ramalinii' gen. nov. sp. nov., 'Lichenibacterium minor' gen. nov. sp. nov.</title>
        <authorList>
            <person name="Pankratov T."/>
        </authorList>
    </citation>
    <scope>NUCLEOTIDE SEQUENCE [LARGE SCALE GENOMIC DNA]</scope>
    <source>
        <strain evidence="4 5">RmlP026</strain>
    </source>
</reference>
<dbReference type="AlphaFoldDB" id="A0A4Q2U6E6"/>
<dbReference type="GO" id="GO:0005524">
    <property type="term" value="F:ATP binding"/>
    <property type="evidence" value="ECO:0007669"/>
    <property type="project" value="InterPro"/>
</dbReference>
<organism evidence="4 5">
    <name type="scientific">Lichenibacterium minor</name>
    <dbReference type="NCBI Taxonomy" id="2316528"/>
    <lineage>
        <taxon>Bacteria</taxon>
        <taxon>Pseudomonadati</taxon>
        <taxon>Pseudomonadota</taxon>
        <taxon>Alphaproteobacteria</taxon>
        <taxon>Hyphomicrobiales</taxon>
        <taxon>Lichenihabitantaceae</taxon>
        <taxon>Lichenibacterium</taxon>
    </lineage>
</organism>
<evidence type="ECO:0000313" key="4">
    <source>
        <dbReference type="EMBL" id="RYC30661.1"/>
    </source>
</evidence>
<evidence type="ECO:0000256" key="3">
    <source>
        <dbReference type="RuleBase" id="RU004046"/>
    </source>
</evidence>
<reference evidence="4 5" key="1">
    <citation type="submission" date="2018-12" db="EMBL/GenBank/DDBJ databases">
        <authorList>
            <person name="Grouzdev D.S."/>
            <person name="Krutkina M.S."/>
        </authorList>
    </citation>
    <scope>NUCLEOTIDE SEQUENCE [LARGE SCALE GENOMIC DNA]</scope>
    <source>
        <strain evidence="4 5">RmlP026</strain>
    </source>
</reference>
<gene>
    <name evidence="4" type="ORF">D3273_17595</name>
</gene>
<dbReference type="Proteomes" id="UP000290759">
    <property type="component" value="Unassembled WGS sequence"/>
</dbReference>
<dbReference type="InterPro" id="IPR003836">
    <property type="entry name" value="Glucokinase"/>
</dbReference>
<sequence>MPALLFPFPIAVCDVGGTNCRISVQDGPAEPLRPLTHLLVGDYPGLGEAVAATVERHGIRLGSVIACGAGPVEGRRLKLTNAPWVLDGPEIAARLGLGGGLLLNDFEAQALSLPALKPDWVKVIGPDLRPEGATQVILGPGTGLGVAALLEADGRFVPLSSEGGHMGFGPETDEDFALWPLLEKVQGRVTGESVLAGAGLERLHRARLAVRGAPSSPGVTAADITGTALEAPDGPEGDTVRHYWRLVARFAGDIALTLKATGGVTLAGGILPRIVDLLDPAAFRVAFERKAPVAGLACRIPTRLIVQSDSVLGGMAALATDPDRFALDYAARGWTG</sequence>
<dbReference type="Pfam" id="PF02685">
    <property type="entry name" value="Glucokinase"/>
    <property type="match status" value="1"/>
</dbReference>
<dbReference type="GO" id="GO:0006096">
    <property type="term" value="P:glycolytic process"/>
    <property type="evidence" value="ECO:0007669"/>
    <property type="project" value="InterPro"/>
</dbReference>
<evidence type="ECO:0000313" key="5">
    <source>
        <dbReference type="Proteomes" id="UP000290759"/>
    </source>
</evidence>
<dbReference type="GO" id="GO:0005829">
    <property type="term" value="C:cytosol"/>
    <property type="evidence" value="ECO:0007669"/>
    <property type="project" value="TreeGrafter"/>
</dbReference>
<accession>A0A4Q2U6E6</accession>
<dbReference type="OrthoDB" id="9800595at2"/>
<dbReference type="InterPro" id="IPR043129">
    <property type="entry name" value="ATPase_NBD"/>
</dbReference>
<keyword evidence="5" id="KW-1185">Reference proteome</keyword>
<comment type="similarity">
    <text evidence="3">Belongs to the bacterial glucokinase family.</text>
</comment>
<proteinExistence type="inferred from homology"/>
<name>A0A4Q2U6E6_9HYPH</name>